<dbReference type="AlphaFoldDB" id="A0A8D8E2X8"/>
<feature type="compositionally biased region" description="Low complexity" evidence="1">
    <location>
        <begin position="1"/>
        <end position="29"/>
    </location>
</feature>
<evidence type="ECO:0000256" key="1">
    <source>
        <dbReference type="SAM" id="MobiDB-lite"/>
    </source>
</evidence>
<name>A0A8D8E2X8_CULPI</name>
<dbReference type="EMBL" id="HBUE01185263">
    <property type="protein sequence ID" value="CAG6522271.1"/>
    <property type="molecule type" value="Transcribed_RNA"/>
</dbReference>
<feature type="compositionally biased region" description="Low complexity" evidence="1">
    <location>
        <begin position="66"/>
        <end position="86"/>
    </location>
</feature>
<organism evidence="2">
    <name type="scientific">Culex pipiens</name>
    <name type="common">House mosquito</name>
    <dbReference type="NCBI Taxonomy" id="7175"/>
    <lineage>
        <taxon>Eukaryota</taxon>
        <taxon>Metazoa</taxon>
        <taxon>Ecdysozoa</taxon>
        <taxon>Arthropoda</taxon>
        <taxon>Hexapoda</taxon>
        <taxon>Insecta</taxon>
        <taxon>Pterygota</taxon>
        <taxon>Neoptera</taxon>
        <taxon>Endopterygota</taxon>
        <taxon>Diptera</taxon>
        <taxon>Nematocera</taxon>
        <taxon>Culicoidea</taxon>
        <taxon>Culicidae</taxon>
        <taxon>Culicinae</taxon>
        <taxon>Culicini</taxon>
        <taxon>Culex</taxon>
        <taxon>Culex</taxon>
    </lineage>
</organism>
<reference evidence="2" key="1">
    <citation type="submission" date="2021-05" db="EMBL/GenBank/DDBJ databases">
        <authorList>
            <person name="Alioto T."/>
            <person name="Alioto T."/>
            <person name="Gomez Garrido J."/>
        </authorList>
    </citation>
    <scope>NUCLEOTIDE SEQUENCE</scope>
</reference>
<proteinExistence type="predicted"/>
<feature type="compositionally biased region" description="Low complexity" evidence="1">
    <location>
        <begin position="102"/>
        <end position="125"/>
    </location>
</feature>
<accession>A0A8D8E2X8</accession>
<sequence>MVQTAATTTATTAAATTTTPTADAPTTPAGHVRQQHAAGTTLPATTPTPAADGRRRLRPGRRHVPRPAATTATAAAVHAAGPQARPRPARPGRRQRTIPATAAGSGRPSDGSSDAAARDAAAAHANGPFTTAHPISAATTFTTSRPISARRRSTVGFAARSTLAPPHAFALAGTEWRRHAQPHAPPPESGRGRRRPGSSPWGR</sequence>
<protein>
    <submittedName>
        <fullName evidence="2">(northern house mosquito) hypothetical protein</fullName>
    </submittedName>
</protein>
<feature type="region of interest" description="Disordered" evidence="1">
    <location>
        <begin position="1"/>
        <end position="203"/>
    </location>
</feature>
<feature type="compositionally biased region" description="Polar residues" evidence="1">
    <location>
        <begin position="137"/>
        <end position="146"/>
    </location>
</feature>
<feature type="compositionally biased region" description="Basic residues" evidence="1">
    <location>
        <begin position="55"/>
        <end position="65"/>
    </location>
</feature>
<feature type="compositionally biased region" description="Basic residues" evidence="1">
    <location>
        <begin position="87"/>
        <end position="96"/>
    </location>
</feature>
<feature type="compositionally biased region" description="Low complexity" evidence="1">
    <location>
        <begin position="37"/>
        <end position="51"/>
    </location>
</feature>
<dbReference type="EMBL" id="HBUE01290958">
    <property type="protein sequence ID" value="CAG6573888.1"/>
    <property type="molecule type" value="Transcribed_RNA"/>
</dbReference>
<evidence type="ECO:0000313" key="2">
    <source>
        <dbReference type="EMBL" id="CAG6522271.1"/>
    </source>
</evidence>